<keyword evidence="5" id="KW-1185">Reference proteome</keyword>
<evidence type="ECO:0000259" key="4">
    <source>
        <dbReference type="PROSITE" id="PS50948"/>
    </source>
</evidence>
<accession>A0A6P6RU69</accession>
<dbReference type="GeneID" id="34624375"/>
<feature type="domain" description="Apple" evidence="4">
    <location>
        <begin position="405"/>
        <end position="488"/>
    </location>
</feature>
<feature type="chain" id="PRO_5027953120" evidence="3">
    <location>
        <begin position="30"/>
        <end position="502"/>
    </location>
</feature>
<gene>
    <name evidence="6" type="primary">LOC34624375</name>
</gene>
<dbReference type="SUPFAM" id="SSF57414">
    <property type="entry name" value="Hairpin loop containing domain-like"/>
    <property type="match status" value="3"/>
</dbReference>
<feature type="signal peptide" evidence="3">
    <location>
        <begin position="1"/>
        <end position="29"/>
    </location>
</feature>
<dbReference type="Proteomes" id="UP000515125">
    <property type="component" value="Unplaced"/>
</dbReference>
<proteinExistence type="predicted"/>
<evidence type="ECO:0000256" key="2">
    <source>
        <dbReference type="ARBA" id="ARBA00023157"/>
    </source>
</evidence>
<name>A0A6P6RU69_9EIME</name>
<dbReference type="Pfam" id="PF00024">
    <property type="entry name" value="PAN_1"/>
    <property type="match status" value="5"/>
</dbReference>
<feature type="domain" description="Apple" evidence="4">
    <location>
        <begin position="165"/>
        <end position="235"/>
    </location>
</feature>
<dbReference type="GO" id="GO:0006508">
    <property type="term" value="P:proteolysis"/>
    <property type="evidence" value="ECO:0007669"/>
    <property type="project" value="InterPro"/>
</dbReference>
<organism evidence="5 6">
    <name type="scientific">Cyclospora cayetanensis</name>
    <dbReference type="NCBI Taxonomy" id="88456"/>
    <lineage>
        <taxon>Eukaryota</taxon>
        <taxon>Sar</taxon>
        <taxon>Alveolata</taxon>
        <taxon>Apicomplexa</taxon>
        <taxon>Conoidasida</taxon>
        <taxon>Coccidia</taxon>
        <taxon>Eucoccidiorida</taxon>
        <taxon>Eimeriorina</taxon>
        <taxon>Eimeriidae</taxon>
        <taxon>Cyclospora</taxon>
    </lineage>
</organism>
<dbReference type="AlphaFoldDB" id="A0A6P6RU69"/>
<dbReference type="OrthoDB" id="329087at2759"/>
<dbReference type="GO" id="GO:0005576">
    <property type="term" value="C:extracellular region"/>
    <property type="evidence" value="ECO:0007669"/>
    <property type="project" value="InterPro"/>
</dbReference>
<sequence length="502" mass="54803">MRRSMRQVKELTVLAAMVVALSNQERTEAWNAAKHQDVEADQSFDAQSMIEAQWGTPYTHLPTIQAPDGSLVVVFETVSGEEKAYAVNVGPQNECAGMGTLVDNGKSEVLETLSSISSADDCQELCAQTRYCIGAIYDEYASTCSLMKSLRGLTRGLSTLVVPSCDSECFQKGKKFIEDGTSLGFAPNPNICQAMCEGEPTCRAFTWKDQQCVSYPNGALTAADANAVSGFRGSCSVSSKAANYAESCLVDIYTTDGVDFTMVRGSPSDGACNITCLSNSNCKWFTYNRIDKICFLKSSRGQRFYFSKRGDVTGPKHCDTSCFLKDIEYQGQRVATMNTDKISECHYQCSENSKCSRWTYESSKRGCYLFGETKSAVGARSKGFWSGPKDGCGAEPLYALAAPGCALRGVKYVAVPLQILSTSTATECQKRCQADSNCTTFAYNTTNLGKDNTEPAECRRWYDHLDASALFTNENKVLRSAARIRRGCVQGEAGIWVFGVQS</sequence>
<dbReference type="SMART" id="SM00223">
    <property type="entry name" value="APPLE"/>
    <property type="match status" value="4"/>
</dbReference>
<feature type="domain" description="Apple" evidence="4">
    <location>
        <begin position="248"/>
        <end position="318"/>
    </location>
</feature>
<keyword evidence="2" id="KW-1015">Disulfide bond</keyword>
<dbReference type="RefSeq" id="XP_026191027.1">
    <property type="nucleotide sequence ID" value="XM_026335242.1"/>
</dbReference>
<dbReference type="CDD" id="cd01100">
    <property type="entry name" value="APPLE_Factor_XI_like"/>
    <property type="match status" value="3"/>
</dbReference>
<keyword evidence="3" id="KW-0732">Signal</keyword>
<reference evidence="6" key="1">
    <citation type="submission" date="2025-08" db="UniProtKB">
        <authorList>
            <consortium name="RefSeq"/>
        </authorList>
    </citation>
    <scope>IDENTIFICATION</scope>
</reference>
<feature type="domain" description="Apple" evidence="4">
    <location>
        <begin position="322"/>
        <end position="392"/>
    </location>
</feature>
<evidence type="ECO:0000256" key="3">
    <source>
        <dbReference type="SAM" id="SignalP"/>
    </source>
</evidence>
<evidence type="ECO:0000313" key="5">
    <source>
        <dbReference type="Proteomes" id="UP000515125"/>
    </source>
</evidence>
<protein>
    <submittedName>
        <fullName evidence="6">Micronemal protein 4</fullName>
    </submittedName>
</protein>
<evidence type="ECO:0000256" key="1">
    <source>
        <dbReference type="ARBA" id="ARBA00022737"/>
    </source>
</evidence>
<keyword evidence="1" id="KW-0677">Repeat</keyword>
<evidence type="ECO:0000313" key="6">
    <source>
        <dbReference type="RefSeq" id="XP_026191027.1"/>
    </source>
</evidence>
<dbReference type="Gene3D" id="3.50.4.10">
    <property type="entry name" value="Hepatocyte Growth Factor"/>
    <property type="match status" value="5"/>
</dbReference>
<dbReference type="InterPro" id="IPR003609">
    <property type="entry name" value="Pan_app"/>
</dbReference>
<dbReference type="PROSITE" id="PS50948">
    <property type="entry name" value="PAN"/>
    <property type="match status" value="4"/>
</dbReference>
<dbReference type="InterPro" id="IPR000177">
    <property type="entry name" value="Apple"/>
</dbReference>